<evidence type="ECO:0000256" key="3">
    <source>
        <dbReference type="ARBA" id="ARBA00022723"/>
    </source>
</evidence>
<name>H0R5P2_9ACTN</name>
<reference evidence="7 8" key="1">
    <citation type="submission" date="2011-12" db="EMBL/GenBank/DDBJ databases">
        <title>Whole genome shotgun sequence of Gordonia effusa NBRC 100432.</title>
        <authorList>
            <person name="Yoshida I."/>
            <person name="Takarada H."/>
            <person name="Hosoyama A."/>
            <person name="Tsuchikane K."/>
            <person name="Katsumata H."/>
            <person name="Yamazaki S."/>
            <person name="Fujita N."/>
        </authorList>
    </citation>
    <scope>NUCLEOTIDE SEQUENCE [LARGE SCALE GENOMIC DNA]</scope>
    <source>
        <strain evidence="7 8">NBRC 100432</strain>
    </source>
</reference>
<feature type="domain" description="Extradiol ring-cleavage dioxygenase class III enzyme subunit B" evidence="6">
    <location>
        <begin position="40"/>
        <end position="243"/>
    </location>
</feature>
<keyword evidence="5" id="KW-0560">Oxidoreductase</keyword>
<evidence type="ECO:0000256" key="5">
    <source>
        <dbReference type="ARBA" id="ARBA00023002"/>
    </source>
</evidence>
<keyword evidence="4" id="KW-0862">Zinc</keyword>
<comment type="cofactor">
    <cofactor evidence="1">
        <name>Zn(2+)</name>
        <dbReference type="ChEBI" id="CHEBI:29105"/>
    </cofactor>
</comment>
<evidence type="ECO:0000256" key="2">
    <source>
        <dbReference type="ARBA" id="ARBA00007581"/>
    </source>
</evidence>
<dbReference type="Gene3D" id="3.40.830.10">
    <property type="entry name" value="LigB-like"/>
    <property type="match status" value="1"/>
</dbReference>
<dbReference type="GO" id="GO:0008198">
    <property type="term" value="F:ferrous iron binding"/>
    <property type="evidence" value="ECO:0007669"/>
    <property type="project" value="InterPro"/>
</dbReference>
<dbReference type="PANTHER" id="PTHR30096:SF0">
    <property type="entry name" value="4,5-DOPA DIOXYGENASE EXTRADIOL-LIKE PROTEIN"/>
    <property type="match status" value="1"/>
</dbReference>
<evidence type="ECO:0000256" key="4">
    <source>
        <dbReference type="ARBA" id="ARBA00022833"/>
    </source>
</evidence>
<gene>
    <name evidence="7" type="ORF">GOEFS_115_00330</name>
</gene>
<dbReference type="CDD" id="cd07363">
    <property type="entry name" value="45_DOPA_Dioxygenase"/>
    <property type="match status" value="1"/>
</dbReference>
<dbReference type="InterPro" id="IPR004183">
    <property type="entry name" value="Xdiol_dOase_suB"/>
</dbReference>
<evidence type="ECO:0000256" key="1">
    <source>
        <dbReference type="ARBA" id="ARBA00001947"/>
    </source>
</evidence>
<proteinExistence type="inferred from homology"/>
<dbReference type="AlphaFoldDB" id="H0R5P2"/>
<dbReference type="GO" id="GO:0008270">
    <property type="term" value="F:zinc ion binding"/>
    <property type="evidence" value="ECO:0007669"/>
    <property type="project" value="InterPro"/>
</dbReference>
<organism evidence="7 8">
    <name type="scientific">Gordonia effusa NBRC 100432</name>
    <dbReference type="NCBI Taxonomy" id="1077974"/>
    <lineage>
        <taxon>Bacteria</taxon>
        <taxon>Bacillati</taxon>
        <taxon>Actinomycetota</taxon>
        <taxon>Actinomycetes</taxon>
        <taxon>Mycobacteriales</taxon>
        <taxon>Gordoniaceae</taxon>
        <taxon>Gordonia</taxon>
    </lineage>
</organism>
<comment type="caution">
    <text evidence="7">The sequence shown here is derived from an EMBL/GenBank/DDBJ whole genome shotgun (WGS) entry which is preliminary data.</text>
</comment>
<dbReference type="eggNOG" id="COG3384">
    <property type="taxonomic scope" value="Bacteria"/>
</dbReference>
<comment type="similarity">
    <text evidence="2">Belongs to the DODA-type extradiol aromatic ring-opening dioxygenase family.</text>
</comment>
<dbReference type="PANTHER" id="PTHR30096">
    <property type="entry name" value="4,5-DOPA DIOXYGENASE EXTRADIOL-LIKE PROTEIN"/>
    <property type="match status" value="1"/>
</dbReference>
<accession>H0R5P2</accession>
<dbReference type="GO" id="GO:0016702">
    <property type="term" value="F:oxidoreductase activity, acting on single donors with incorporation of molecular oxygen, incorporation of two atoms of oxygen"/>
    <property type="evidence" value="ECO:0007669"/>
    <property type="project" value="UniProtKB-ARBA"/>
</dbReference>
<evidence type="ECO:0000313" key="7">
    <source>
        <dbReference type="EMBL" id="GAB20393.1"/>
    </source>
</evidence>
<dbReference type="EMBL" id="BAEH01000115">
    <property type="protein sequence ID" value="GAB20393.1"/>
    <property type="molecule type" value="Genomic_DNA"/>
</dbReference>
<dbReference type="PIRSF" id="PIRSF006157">
    <property type="entry name" value="Doxgns_DODA"/>
    <property type="match status" value="1"/>
</dbReference>
<dbReference type="STRING" id="1077974.GOEFS_115_00330"/>
<evidence type="ECO:0000313" key="8">
    <source>
        <dbReference type="Proteomes" id="UP000035034"/>
    </source>
</evidence>
<keyword evidence="3" id="KW-0479">Metal-binding</keyword>
<dbReference type="InterPro" id="IPR014436">
    <property type="entry name" value="Extradiol_dOase_DODA"/>
</dbReference>
<evidence type="ECO:0000259" key="6">
    <source>
        <dbReference type="Pfam" id="PF02900"/>
    </source>
</evidence>
<sequence>MLHLVSMTTKSPPALFLSHGAPPLVDSELWVSQLRALSDDLTRPTAILVVSAHWEEAPLTIGSTDPTVELTYDFWGFPERYYRTTYWSPGATDLAARVEALMPDGEPVARDQTRRLDHGAYVPLTVMYPDADIPVLQISLPTLDPQRLLDLGARLAPLRAEGVLIIGSGFTTHGLQFLTDPRPDATPPTWSMEFDAWAQERFAAGDVEALIDFRHRAPGMPYAHPTIEHFAPLFVTLGASGDPEQKPDQVIDGFWMGLAKRSLVLN</sequence>
<keyword evidence="8" id="KW-1185">Reference proteome</keyword>
<dbReference type="Proteomes" id="UP000035034">
    <property type="component" value="Unassembled WGS sequence"/>
</dbReference>
<dbReference type="SUPFAM" id="SSF53213">
    <property type="entry name" value="LigB-like"/>
    <property type="match status" value="1"/>
</dbReference>
<protein>
    <recommendedName>
        <fullName evidence="6">Extradiol ring-cleavage dioxygenase class III enzyme subunit B domain-containing protein</fullName>
    </recommendedName>
</protein>
<dbReference type="Pfam" id="PF02900">
    <property type="entry name" value="LigB"/>
    <property type="match status" value="1"/>
</dbReference>